<feature type="compositionally biased region" description="Polar residues" evidence="3">
    <location>
        <begin position="457"/>
        <end position="476"/>
    </location>
</feature>
<dbReference type="PANTHER" id="PTHR14095">
    <property type="entry name" value="PHOSPHATASE 2A REGULATORY SUBUNIT-RELATED"/>
    <property type="match status" value="1"/>
</dbReference>
<proteinExistence type="predicted"/>
<dbReference type="SUPFAM" id="SSF47473">
    <property type="entry name" value="EF-hand"/>
    <property type="match status" value="1"/>
</dbReference>
<comment type="caution">
    <text evidence="5">The sequence shown here is derived from an EMBL/GenBank/DDBJ whole genome shotgun (WGS) entry which is preliminary data.</text>
</comment>
<feature type="compositionally biased region" description="Polar residues" evidence="3">
    <location>
        <begin position="902"/>
        <end position="919"/>
    </location>
</feature>
<evidence type="ECO:0000256" key="2">
    <source>
        <dbReference type="ARBA" id="ARBA00022837"/>
    </source>
</evidence>
<dbReference type="InterPro" id="IPR041534">
    <property type="entry name" value="EF-hand_13"/>
</dbReference>
<dbReference type="InterPro" id="IPR011992">
    <property type="entry name" value="EF-hand-dom_pair"/>
</dbReference>
<feature type="region of interest" description="Disordered" evidence="3">
    <location>
        <begin position="500"/>
        <end position="546"/>
    </location>
</feature>
<feature type="compositionally biased region" description="Polar residues" evidence="3">
    <location>
        <begin position="134"/>
        <end position="147"/>
    </location>
</feature>
<dbReference type="FunFam" id="1.10.238.10:FF:000025">
    <property type="entry name" value="serine/threonine-protein phosphatase 2A regulatory subunit B'' subunit alpha"/>
    <property type="match status" value="1"/>
</dbReference>
<dbReference type="PANTHER" id="PTHR14095:SF0">
    <property type="entry name" value="MIP22305P"/>
    <property type="match status" value="1"/>
</dbReference>
<feature type="region of interest" description="Disordered" evidence="3">
    <location>
        <begin position="894"/>
        <end position="919"/>
    </location>
</feature>
<feature type="domain" description="EF-hand" evidence="4">
    <location>
        <begin position="1171"/>
        <end position="1206"/>
    </location>
</feature>
<feature type="region of interest" description="Disordered" evidence="3">
    <location>
        <begin position="457"/>
        <end position="482"/>
    </location>
</feature>
<dbReference type="Pfam" id="PF13499">
    <property type="entry name" value="EF-hand_7"/>
    <property type="match status" value="1"/>
</dbReference>
<accession>A0A640KDV8</accession>
<dbReference type="EMBL" id="BLBS01000022">
    <property type="protein sequence ID" value="GET87622.1"/>
    <property type="molecule type" value="Genomic_DNA"/>
</dbReference>
<dbReference type="VEuPathDB" id="TriTrypDB:LtaPh_1707000"/>
<gene>
    <name evidence="5" type="ORF">LtaPh_1707000</name>
</gene>
<dbReference type="Gene3D" id="1.10.238.10">
    <property type="entry name" value="EF-hand"/>
    <property type="match status" value="1"/>
</dbReference>
<dbReference type="PROSITE" id="PS50222">
    <property type="entry name" value="EF_HAND_2"/>
    <property type="match status" value="1"/>
</dbReference>
<feature type="region of interest" description="Disordered" evidence="3">
    <location>
        <begin position="258"/>
        <end position="318"/>
    </location>
</feature>
<feature type="compositionally biased region" description="Basic residues" evidence="3">
    <location>
        <begin position="581"/>
        <end position="590"/>
    </location>
</feature>
<name>A0A640KDV8_LEITA</name>
<keyword evidence="6" id="KW-1185">Reference proteome</keyword>
<feature type="compositionally biased region" description="Polar residues" evidence="3">
    <location>
        <begin position="534"/>
        <end position="544"/>
    </location>
</feature>
<sequence>MRQDGQMNSQLECSCDGVNEKPLTRVSPRVHWSQSGEEGQARQSGSNSHVGSSSSTTVNSVSTSNDCSRESAFGKHRISASGSQSTVFAPPSTPSPHHGFRRNTANIMAAGRRVSHRSASVLSVSAGDQGIIQPPSSGNVEAAFSSSHRTRHRGGATANGSATREDNCSILYEDLNNSSRIVRRRANEVASGTGTNTTAPGTLPDSYGQFNQYTGASGAVSGPSAAGDRYVTLRGHNGDHFFQIDSAEAATALIVEKNRPATESDRRTRNRYPMLWRASSSPPVPATANESSSSCHQHQQLSPRLHLYSSPPAPSSAEEIARNASLVLSTHRGEKGNDEEAKGCRHYSRHTGVTTSQGVESIPQNVAASAPATLSAWFSGFTTAQQQRFENLQGRGPPGHEMARWKMLELMRHWMSMPSTRAGLDAVIRDVLVDAGIAKAKEAWGGGDASTVASCDSASSVQLQQPGGSSEPSTKASLKKVSPKNKLIATSVALEWDCDHSSTTASGKEEKRQQECTKEVPRPVPDEALVPSLDQVTPGSTPTPHTVAIALSSPALVERGTTLPPDEATPSVTAAKVRSTSARRRRRKSSKGTASAQGEQAPPMDGPHSPTSQEVKGNTDESAALLVGLLTPEKHAGHLTLKSDVSFGTTASCERTDAVNDARVSPQRYTESPCLHHSPSEEALPNSPHNSPPSPHQRSCSNNPKAAPSRQEATYEEIPPFYFPLGHPTTGEIMISGPLSSKHENPHLKIVDGVSVSALMYDGGESSRMGANTGALVGTSKDSVLFPESRRAQKVAPMSQLHALDDRQVAHYIQREFGRLPPLPRHSQRVWLLGGRLRSGSHKHSNLPFAKQEVLYRQQFIQCVQRLCSQCFGVPRYFAFLILRFIQWEVHKGNPDAAESRSPPQTRDGNGHMGSSSSLMSYTANGGGSGATGLPSIFLITAQHMKNFYETYLKNKDIVRRIFDLLILSSYLPTSPAAAASLAVMGKATETNAEASSTPVPSLSASPLRSFLLPKDFVAYISVLLSYHPGLAFLRQTPDFQTKYLDTVIYRIFYELDRFDRGCISYSELAASRLIDAFRQVDSAEDINMVLLFFSYEHFYVLYCRFWELDEDRDMLLAPEDLMRYAPEDVMNPCIVQRVFAGAGRRRSCTVPHRIGYEDFVWFCLSEEDKSTPQAIRYWFRVLDLDGDGVLSVYELRQFYNATRDRIAQYVQEGLATFEDVVCQVFDMMRCSEYRGLFLSDLMREPEATAVALNLLTNVVKFLQFEQHDPFVAHEERLLGGPEQSTWDRFARLEYDRMTLEADEGD</sequence>
<evidence type="ECO:0000256" key="3">
    <source>
        <dbReference type="SAM" id="MobiDB-lite"/>
    </source>
</evidence>
<feature type="region of interest" description="Disordered" evidence="3">
    <location>
        <begin position="130"/>
        <end position="162"/>
    </location>
</feature>
<dbReference type="FunFam" id="1.10.238.220:FF:000003">
    <property type="entry name" value="Phosphoprotein phosphatase 2A regulatory subunit"/>
    <property type="match status" value="1"/>
</dbReference>
<evidence type="ECO:0000256" key="1">
    <source>
        <dbReference type="ARBA" id="ARBA00022723"/>
    </source>
</evidence>
<evidence type="ECO:0000259" key="4">
    <source>
        <dbReference type="PROSITE" id="PS50222"/>
    </source>
</evidence>
<feature type="compositionally biased region" description="Polar residues" evidence="3">
    <location>
        <begin position="1"/>
        <end position="12"/>
    </location>
</feature>
<organism evidence="5 6">
    <name type="scientific">Leishmania tarentolae</name>
    <name type="common">Sauroleishmania tarentolae</name>
    <dbReference type="NCBI Taxonomy" id="5689"/>
    <lineage>
        <taxon>Eukaryota</taxon>
        <taxon>Discoba</taxon>
        <taxon>Euglenozoa</taxon>
        <taxon>Kinetoplastea</taxon>
        <taxon>Metakinetoplastina</taxon>
        <taxon>Trypanosomatida</taxon>
        <taxon>Trypanosomatidae</taxon>
        <taxon>Leishmaniinae</taxon>
        <taxon>Leishmania</taxon>
        <taxon>lizard Leishmania</taxon>
    </lineage>
</organism>
<dbReference type="Pfam" id="PF17958">
    <property type="entry name" value="EF-hand_13"/>
    <property type="match status" value="1"/>
</dbReference>
<evidence type="ECO:0000313" key="5">
    <source>
        <dbReference type="EMBL" id="GET87622.1"/>
    </source>
</evidence>
<feature type="compositionally biased region" description="Basic and acidic residues" evidence="3">
    <location>
        <begin position="507"/>
        <end position="525"/>
    </location>
</feature>
<evidence type="ECO:0000313" key="6">
    <source>
        <dbReference type="Proteomes" id="UP000419144"/>
    </source>
</evidence>
<dbReference type="Gene3D" id="1.10.238.220">
    <property type="match status" value="1"/>
</dbReference>
<dbReference type="Proteomes" id="UP000419144">
    <property type="component" value="Unassembled WGS sequence"/>
</dbReference>
<feature type="region of interest" description="Disordered" evidence="3">
    <location>
        <begin position="658"/>
        <end position="713"/>
    </location>
</feature>
<keyword evidence="2" id="KW-0106">Calcium</keyword>
<dbReference type="InterPro" id="IPR002048">
    <property type="entry name" value="EF_hand_dom"/>
</dbReference>
<dbReference type="OrthoDB" id="5586at2759"/>
<reference evidence="5" key="1">
    <citation type="submission" date="2019-11" db="EMBL/GenBank/DDBJ databases">
        <title>Leishmania tarentolae CDS.</title>
        <authorList>
            <person name="Goto Y."/>
            <person name="Yamagishi J."/>
        </authorList>
    </citation>
    <scope>NUCLEOTIDE SEQUENCE [LARGE SCALE GENOMIC DNA]</scope>
    <source>
        <strain evidence="5">Parrot Tar II</strain>
    </source>
</reference>
<feature type="region of interest" description="Disordered" evidence="3">
    <location>
        <begin position="1"/>
        <end position="20"/>
    </location>
</feature>
<feature type="compositionally biased region" description="Low complexity" evidence="3">
    <location>
        <begin position="44"/>
        <end position="65"/>
    </location>
</feature>
<feature type="compositionally biased region" description="Low complexity" evidence="3">
    <location>
        <begin position="291"/>
        <end position="302"/>
    </location>
</feature>
<protein>
    <recommendedName>
        <fullName evidence="4">EF-hand domain-containing protein</fullName>
    </recommendedName>
</protein>
<feature type="compositionally biased region" description="Polar residues" evidence="3">
    <location>
        <begin position="32"/>
        <end position="43"/>
    </location>
</feature>
<dbReference type="GO" id="GO:0005509">
    <property type="term" value="F:calcium ion binding"/>
    <property type="evidence" value="ECO:0007669"/>
    <property type="project" value="InterPro"/>
</dbReference>
<dbReference type="GO" id="GO:0019888">
    <property type="term" value="F:protein phosphatase regulator activity"/>
    <property type="evidence" value="ECO:0007669"/>
    <property type="project" value="TreeGrafter"/>
</dbReference>
<keyword evidence="1" id="KW-0479">Metal-binding</keyword>
<feature type="region of interest" description="Disordered" evidence="3">
    <location>
        <begin position="29"/>
        <end position="101"/>
    </location>
</feature>
<feature type="region of interest" description="Disordered" evidence="3">
    <location>
        <begin position="559"/>
        <end position="618"/>
    </location>
</feature>
<feature type="compositionally biased region" description="Basic and acidic residues" evidence="3">
    <location>
        <begin position="258"/>
        <end position="267"/>
    </location>
</feature>
<dbReference type="PROSITE" id="PS00018">
    <property type="entry name" value="EF_HAND_1"/>
    <property type="match status" value="1"/>
</dbReference>
<dbReference type="GO" id="GO:0000159">
    <property type="term" value="C:protein phosphatase type 2A complex"/>
    <property type="evidence" value="ECO:0007669"/>
    <property type="project" value="TreeGrafter"/>
</dbReference>
<dbReference type="InterPro" id="IPR018247">
    <property type="entry name" value="EF_Hand_1_Ca_BS"/>
</dbReference>